<dbReference type="GO" id="GO:0004016">
    <property type="term" value="F:adenylate cyclase activity"/>
    <property type="evidence" value="ECO:0007669"/>
    <property type="project" value="UniProtKB-ARBA"/>
</dbReference>
<reference evidence="2" key="1">
    <citation type="submission" date="2020-08" db="EMBL/GenBank/DDBJ databases">
        <title>Sulfitobacter aestuariivivens sp. nov., isolated from a tidal flat.</title>
        <authorList>
            <person name="Park S."/>
            <person name="Yoon J.-H."/>
        </authorList>
    </citation>
    <scope>NUCLEOTIDE SEQUENCE</scope>
    <source>
        <strain evidence="2">TSTF-M16</strain>
    </source>
</reference>
<dbReference type="Pfam" id="PF19363">
    <property type="entry name" value="DUF5939"/>
    <property type="match status" value="1"/>
</dbReference>
<gene>
    <name evidence="2" type="ORF">H9Q16_07735</name>
</gene>
<protein>
    <submittedName>
        <fullName evidence="2">Adenylate/guanylate cyclase domain-containing protein</fullName>
    </submittedName>
</protein>
<dbReference type="SUPFAM" id="SSF55961">
    <property type="entry name" value="Bet v1-like"/>
    <property type="match status" value="1"/>
</dbReference>
<dbReference type="SUPFAM" id="SSF55073">
    <property type="entry name" value="Nucleotide cyclase"/>
    <property type="match status" value="1"/>
</dbReference>
<dbReference type="InterPro" id="IPR001054">
    <property type="entry name" value="A/G_cyclase"/>
</dbReference>
<dbReference type="RefSeq" id="WP_191074740.1">
    <property type="nucleotide sequence ID" value="NZ_JACTAG010000001.1"/>
</dbReference>
<dbReference type="PROSITE" id="PS50125">
    <property type="entry name" value="GUANYLATE_CYCLASE_2"/>
    <property type="match status" value="1"/>
</dbReference>
<dbReference type="InterPro" id="IPR029787">
    <property type="entry name" value="Nucleotide_cyclase"/>
</dbReference>
<evidence type="ECO:0000313" key="2">
    <source>
        <dbReference type="EMBL" id="MBD3663806.1"/>
    </source>
</evidence>
<dbReference type="PANTHER" id="PTHR43081">
    <property type="entry name" value="ADENYLATE CYCLASE, TERMINAL-DIFFERENTIATION SPECIFIC-RELATED"/>
    <property type="match status" value="1"/>
</dbReference>
<name>A0A927HEE5_9RHOB</name>
<dbReference type="GO" id="GO:0006171">
    <property type="term" value="P:cAMP biosynthetic process"/>
    <property type="evidence" value="ECO:0007669"/>
    <property type="project" value="TreeGrafter"/>
</dbReference>
<dbReference type="AlphaFoldDB" id="A0A927HEE5"/>
<proteinExistence type="predicted"/>
<dbReference type="InterPro" id="IPR045983">
    <property type="entry name" value="GUC-dom-containing_N"/>
</dbReference>
<comment type="caution">
    <text evidence="2">The sequence shown here is derived from an EMBL/GenBank/DDBJ whole genome shotgun (WGS) entry which is preliminary data.</text>
</comment>
<dbReference type="PANTHER" id="PTHR43081:SF19">
    <property type="entry name" value="PH-SENSITIVE ADENYLATE CYCLASE RV1264"/>
    <property type="match status" value="1"/>
</dbReference>
<dbReference type="EMBL" id="JACTAG010000001">
    <property type="protein sequence ID" value="MBD3663806.1"/>
    <property type="molecule type" value="Genomic_DNA"/>
</dbReference>
<feature type="domain" description="Guanylate cyclase" evidence="1">
    <location>
        <begin position="431"/>
        <end position="549"/>
    </location>
</feature>
<dbReference type="CDD" id="cd07812">
    <property type="entry name" value="SRPBCC"/>
    <property type="match status" value="1"/>
</dbReference>
<dbReference type="SMART" id="SM00044">
    <property type="entry name" value="CYCc"/>
    <property type="match status" value="1"/>
</dbReference>
<evidence type="ECO:0000259" key="1">
    <source>
        <dbReference type="PROSITE" id="PS50125"/>
    </source>
</evidence>
<organism evidence="2 3">
    <name type="scientific">Sulfitobacter aestuariivivens</name>
    <dbReference type="NCBI Taxonomy" id="2766981"/>
    <lineage>
        <taxon>Bacteria</taxon>
        <taxon>Pseudomonadati</taxon>
        <taxon>Pseudomonadota</taxon>
        <taxon>Alphaproteobacteria</taxon>
        <taxon>Rhodobacterales</taxon>
        <taxon>Roseobacteraceae</taxon>
        <taxon>Sulfitobacter</taxon>
    </lineage>
</organism>
<dbReference type="Pfam" id="PF00211">
    <property type="entry name" value="Guanylate_cyc"/>
    <property type="match status" value="1"/>
</dbReference>
<sequence length="598" mass="66125">MEKTLEIAHELTFDRPVEEVWTLLSDSQRMHVISSAGFSPYEAEDVVTADGSIERAAVKSIGPFKLRWRERMGEWAVHEYFSQARLFESGPFQELTVHAYFDESDGKTTIKALFFAKWSGLLGSALARLGVLHWMTRQPVIAMRKTMAEYENLRLPVPRSELHTVSGRAKQRLAQAMKEIEKGPFGQGLTEPLSNFLLKADPHSLRRIRPLKLAGAWAVPEQHMIELCIAAHKAGVLSMRWAIICPRCRDGKADTENLADVPSGAHCTSCNVDFDRDFVNNVELVFSPSAWLRALPSGSFCMMAPANVPHIKWQEVIPPGQVVDKELDVPQGQYRIRTVEAGSEIIADYDGRSWVGVTLNGEAVQSDPARSGRLISVRNVGTDPRTIVVENANFSRNRLTIGRLATVPAFRDFCPDQLLGAKQTAGIGQVAILFSDLEKSTSLYESIGDASAYALVVEHFDFVETRVRRHGGIIVKTIGDAVMAAFSDSEAALNAALDIQNEIGEFNARDDRPALSLKIGIHEGTCVAMRSEQGLDFFGGTINMAARLQSKAAGKEIVLSADLARSDLRTKIAQYDTKWDKASLSGFEKPVEFVRLHC</sequence>
<dbReference type="CDD" id="cd07302">
    <property type="entry name" value="CHD"/>
    <property type="match status" value="1"/>
</dbReference>
<dbReference type="GO" id="GO:0035556">
    <property type="term" value="P:intracellular signal transduction"/>
    <property type="evidence" value="ECO:0007669"/>
    <property type="project" value="InterPro"/>
</dbReference>
<dbReference type="InterPro" id="IPR050697">
    <property type="entry name" value="Adenylyl/Guanylyl_Cyclase_3/4"/>
</dbReference>
<dbReference type="Gene3D" id="3.30.70.1230">
    <property type="entry name" value="Nucleotide cyclase"/>
    <property type="match status" value="1"/>
</dbReference>
<dbReference type="Proteomes" id="UP000635142">
    <property type="component" value="Unassembled WGS sequence"/>
</dbReference>
<evidence type="ECO:0000313" key="3">
    <source>
        <dbReference type="Proteomes" id="UP000635142"/>
    </source>
</evidence>
<accession>A0A927HEE5</accession>
<keyword evidence="3" id="KW-1185">Reference proteome</keyword>